<dbReference type="Pfam" id="PF05133">
    <property type="entry name" value="SPP1_portal"/>
    <property type="match status" value="1"/>
</dbReference>
<evidence type="ECO:0008006" key="3">
    <source>
        <dbReference type="Google" id="ProtNLM"/>
    </source>
</evidence>
<dbReference type="Proteomes" id="UP001185069">
    <property type="component" value="Unassembled WGS sequence"/>
</dbReference>
<dbReference type="RefSeq" id="WP_309799783.1">
    <property type="nucleotide sequence ID" value="NZ_BAAAHY010000012.1"/>
</dbReference>
<gene>
    <name evidence="1" type="ORF">JOE69_002842</name>
</gene>
<proteinExistence type="predicted"/>
<evidence type="ECO:0000313" key="1">
    <source>
        <dbReference type="EMBL" id="MDR6270604.1"/>
    </source>
</evidence>
<reference evidence="1 2" key="1">
    <citation type="submission" date="2023-07" db="EMBL/GenBank/DDBJ databases">
        <title>Sequencing the genomes of 1000 actinobacteria strains.</title>
        <authorList>
            <person name="Klenk H.-P."/>
        </authorList>
    </citation>
    <scope>NUCLEOTIDE SEQUENCE [LARGE SCALE GENOMIC DNA]</scope>
    <source>
        <strain evidence="1 2">DSM 14555</strain>
    </source>
</reference>
<evidence type="ECO:0000313" key="2">
    <source>
        <dbReference type="Proteomes" id="UP001185069"/>
    </source>
</evidence>
<organism evidence="1 2">
    <name type="scientific">Arthrobacter russicus</name>
    <dbReference type="NCBI Taxonomy" id="172040"/>
    <lineage>
        <taxon>Bacteria</taxon>
        <taxon>Bacillati</taxon>
        <taxon>Actinomycetota</taxon>
        <taxon>Actinomycetes</taxon>
        <taxon>Micrococcales</taxon>
        <taxon>Micrococcaceae</taxon>
        <taxon>Arthrobacter</taxon>
    </lineage>
</organism>
<dbReference type="InterPro" id="IPR021145">
    <property type="entry name" value="Portal_protein_SPP1_Gp6-like"/>
</dbReference>
<comment type="caution">
    <text evidence="1">The sequence shown here is derived from an EMBL/GenBank/DDBJ whole genome shotgun (WGS) entry which is preliminary data.</text>
</comment>
<dbReference type="EMBL" id="JAVDQF010000001">
    <property type="protein sequence ID" value="MDR6270604.1"/>
    <property type="molecule type" value="Genomic_DNA"/>
</dbReference>
<sequence length="457" mass="50190">MLDLTTVTGSDDWWLMRLAANLGNGFGRLGKLASYRDGSVAVPDGASMQMREAYIRFVSMARLNFAEPICEAVTSRQQPTGFRTGAPDDELGDNVAMGVWRNSQMEILADDVFDEVSTFGRSYALTSKDGFRPLSAWNTLTEASAANELVPGVGITVGFDPVQQHDIIILYRDGYSRRAVRAATVTSIPNNGTTWYPGRSWEWIEDPQPIPNLGEGIPIVPFTARKGIGQFERHTDALDRINHTVLQRLTITAMQAFRQRALSGNLPREYPPGHPLAGQPVNYDEMFSAGPAALWLLPPDSKVWESSTTDVTPILTAVEKDLKHIASVTSTPLYILSPDASTGSAEGASLAREALNAKVTKLNRRMSASFERMMGLHFRMNGDSVRADISQIETIWEAPGKASISEQSLAASQAKGSMSRKMIQERIYNLTPAEMQRDAQYTLEEALLATTEVNQDG</sequence>
<accession>A0ABU1JDV5</accession>
<keyword evidence="2" id="KW-1185">Reference proteome</keyword>
<name>A0ABU1JDV5_9MICC</name>
<protein>
    <recommendedName>
        <fullName evidence="3">Phage portal protein, SPP1 Gp6-like</fullName>
    </recommendedName>
</protein>